<sequence length="79" mass="8922">MSLHVHNGFGSGGLITRTRQCARFRKRLSHISHGITWDAVHLPHLGSSRQEGNDRRHTLLVPPACRSRTTFTRLTSLHS</sequence>
<gene>
    <name evidence="1" type="ORF">BD311DRAFT_27087</name>
</gene>
<accession>A0A4Q9MW66</accession>
<proteinExistence type="predicted"/>
<dbReference type="EMBL" id="ML143395">
    <property type="protein sequence ID" value="TBU32294.1"/>
    <property type="molecule type" value="Genomic_DNA"/>
</dbReference>
<reference evidence="1" key="1">
    <citation type="submission" date="2019-01" db="EMBL/GenBank/DDBJ databases">
        <title>Draft genome sequences of three monokaryotic isolates of the white-rot basidiomycete fungus Dichomitus squalens.</title>
        <authorList>
            <consortium name="DOE Joint Genome Institute"/>
            <person name="Lopez S.C."/>
            <person name="Andreopoulos B."/>
            <person name="Pangilinan J."/>
            <person name="Lipzen A."/>
            <person name="Riley R."/>
            <person name="Ahrendt S."/>
            <person name="Ng V."/>
            <person name="Barry K."/>
            <person name="Daum C."/>
            <person name="Grigoriev I.V."/>
            <person name="Hilden K.S."/>
            <person name="Makela M.R."/>
            <person name="de Vries R.P."/>
        </authorList>
    </citation>
    <scope>NUCLEOTIDE SEQUENCE [LARGE SCALE GENOMIC DNA]</scope>
    <source>
        <strain evidence="1">OM18370.1</strain>
    </source>
</reference>
<dbReference type="AlphaFoldDB" id="A0A4Q9MW66"/>
<dbReference type="Proteomes" id="UP000292957">
    <property type="component" value="Unassembled WGS sequence"/>
</dbReference>
<name>A0A4Q9MW66_9APHY</name>
<evidence type="ECO:0000313" key="1">
    <source>
        <dbReference type="EMBL" id="TBU32294.1"/>
    </source>
</evidence>
<protein>
    <submittedName>
        <fullName evidence="1">Uncharacterized protein</fullName>
    </submittedName>
</protein>
<organism evidence="1">
    <name type="scientific">Dichomitus squalens</name>
    <dbReference type="NCBI Taxonomy" id="114155"/>
    <lineage>
        <taxon>Eukaryota</taxon>
        <taxon>Fungi</taxon>
        <taxon>Dikarya</taxon>
        <taxon>Basidiomycota</taxon>
        <taxon>Agaricomycotina</taxon>
        <taxon>Agaricomycetes</taxon>
        <taxon>Polyporales</taxon>
        <taxon>Polyporaceae</taxon>
        <taxon>Dichomitus</taxon>
    </lineage>
</organism>